<protein>
    <submittedName>
        <fullName evidence="1">Uncharacterized protein</fullName>
    </submittedName>
</protein>
<keyword evidence="2" id="KW-1185">Reference proteome</keyword>
<organism evidence="1 2">
    <name type="scientific">Astathelohania contejeani</name>
    <dbReference type="NCBI Taxonomy" id="164912"/>
    <lineage>
        <taxon>Eukaryota</taxon>
        <taxon>Fungi</taxon>
        <taxon>Fungi incertae sedis</taxon>
        <taxon>Microsporidia</taxon>
        <taxon>Astathelohaniidae</taxon>
        <taxon>Astathelohania</taxon>
    </lineage>
</organism>
<reference evidence="1 2" key="1">
    <citation type="submission" date="2019-01" db="EMBL/GenBank/DDBJ databases">
        <title>Genomes sequencing and comparative genomics of infectious freshwater microsporidia, Cucumispora dikerogammari and Thelohania contejeani.</title>
        <authorList>
            <person name="Cormier A."/>
            <person name="Giraud I."/>
            <person name="Wattier R."/>
            <person name="Teixeira M."/>
            <person name="Grandjean F."/>
            <person name="Rigaud T."/>
            <person name="Cordaux R."/>
        </authorList>
    </citation>
    <scope>NUCLEOTIDE SEQUENCE [LARGE SCALE GENOMIC DNA]</scope>
    <source>
        <strain evidence="1">T1</strain>
        <tissue evidence="1">Spores</tissue>
    </source>
</reference>
<evidence type="ECO:0000313" key="2">
    <source>
        <dbReference type="Proteomes" id="UP001516464"/>
    </source>
</evidence>
<evidence type="ECO:0000313" key="1">
    <source>
        <dbReference type="EMBL" id="KAF7684787.1"/>
    </source>
</evidence>
<gene>
    <name evidence="1" type="ORF">TCON_0004</name>
</gene>
<accession>A0ABQ7I2S3</accession>
<sequence>MCDVAGILQTAQWCYQDATSIKPKLKSPWYENINNKISTLSSPIALLNKAKNRSKLSGTETIEAKRIIRKLNLTFEKPNDLTEAIVSIIESIWIYSKKLEMYAKCKERRRENQCFKLYRGRFYRRLSGESQMVHGVDVKKIEEYWSTMWVKSNVTNKNYEKYLVKYLFESEYTTTFPTFKEFEVIIKHWANWKAAGVDGIFNFFIKHISSVHKHLYEIMKDICLEGKAQDEWFYRGITYLIPKKYS</sequence>
<dbReference type="EMBL" id="SBIQ01000001">
    <property type="protein sequence ID" value="KAF7684787.1"/>
    <property type="molecule type" value="Genomic_DNA"/>
</dbReference>
<name>A0ABQ7I2S3_9MICR</name>
<proteinExistence type="predicted"/>
<comment type="caution">
    <text evidence="1">The sequence shown here is derived from an EMBL/GenBank/DDBJ whole genome shotgun (WGS) entry which is preliminary data.</text>
</comment>
<dbReference type="Proteomes" id="UP001516464">
    <property type="component" value="Unassembled WGS sequence"/>
</dbReference>